<protein>
    <submittedName>
        <fullName evidence="9">Uncharacterized protein</fullName>
    </submittedName>
</protein>
<evidence type="ECO:0000256" key="3">
    <source>
        <dbReference type="ARBA" id="ARBA00022475"/>
    </source>
</evidence>
<keyword evidence="6" id="KW-0472">Membrane</keyword>
<gene>
    <name evidence="9" type="ORF">PIB30_057308</name>
</gene>
<dbReference type="EMBL" id="JASCZI010242123">
    <property type="protein sequence ID" value="MED6209709.1"/>
    <property type="molecule type" value="Genomic_DNA"/>
</dbReference>
<evidence type="ECO:0000313" key="10">
    <source>
        <dbReference type="Proteomes" id="UP001341840"/>
    </source>
</evidence>
<reference evidence="9 10" key="1">
    <citation type="journal article" date="2023" name="Plants (Basel)">
        <title>Bridging the Gap: Combining Genomics and Transcriptomics Approaches to Understand Stylosanthes scabra, an Orphan Legume from the Brazilian Caatinga.</title>
        <authorList>
            <person name="Ferreira-Neto J.R.C."/>
            <person name="da Silva M.D."/>
            <person name="Binneck E."/>
            <person name="de Melo N.F."/>
            <person name="da Silva R.H."/>
            <person name="de Melo A.L.T.M."/>
            <person name="Pandolfi V."/>
            <person name="Bustamante F.O."/>
            <person name="Brasileiro-Vidal A.C."/>
            <person name="Benko-Iseppon A.M."/>
        </authorList>
    </citation>
    <scope>NUCLEOTIDE SEQUENCE [LARGE SCALE GENOMIC DNA]</scope>
    <source>
        <tissue evidence="9">Leaves</tissue>
    </source>
</reference>
<dbReference type="Proteomes" id="UP001341840">
    <property type="component" value="Unassembled WGS sequence"/>
</dbReference>
<evidence type="ECO:0000256" key="5">
    <source>
        <dbReference type="ARBA" id="ARBA00022989"/>
    </source>
</evidence>
<keyword evidence="4" id="KW-0812">Transmembrane</keyword>
<keyword evidence="10" id="KW-1185">Reference proteome</keyword>
<dbReference type="PANTHER" id="PTHR33102">
    <property type="entry name" value="DVL19-RELATED-RELATED"/>
    <property type="match status" value="1"/>
</dbReference>
<dbReference type="Pfam" id="PF08137">
    <property type="entry name" value="DVL"/>
    <property type="match status" value="1"/>
</dbReference>
<proteinExistence type="inferred from homology"/>
<evidence type="ECO:0000256" key="6">
    <source>
        <dbReference type="ARBA" id="ARBA00023136"/>
    </source>
</evidence>
<evidence type="ECO:0000256" key="8">
    <source>
        <dbReference type="SAM" id="MobiDB-lite"/>
    </source>
</evidence>
<evidence type="ECO:0000313" key="9">
    <source>
        <dbReference type="EMBL" id="MED6209709.1"/>
    </source>
</evidence>
<dbReference type="InterPro" id="IPR012552">
    <property type="entry name" value="DVL"/>
</dbReference>
<keyword evidence="2" id="KW-0217">Developmental protein</keyword>
<keyword evidence="5" id="KW-1133">Transmembrane helix</keyword>
<evidence type="ECO:0000256" key="1">
    <source>
        <dbReference type="ARBA" id="ARBA00004162"/>
    </source>
</evidence>
<evidence type="ECO:0000256" key="2">
    <source>
        <dbReference type="ARBA" id="ARBA00022473"/>
    </source>
</evidence>
<name>A0ABU6YI76_9FABA</name>
<evidence type="ECO:0000256" key="7">
    <source>
        <dbReference type="ARBA" id="ARBA00024340"/>
    </source>
</evidence>
<evidence type="ECO:0000256" key="4">
    <source>
        <dbReference type="ARBA" id="ARBA00022692"/>
    </source>
</evidence>
<organism evidence="9 10">
    <name type="scientific">Stylosanthes scabra</name>
    <dbReference type="NCBI Taxonomy" id="79078"/>
    <lineage>
        <taxon>Eukaryota</taxon>
        <taxon>Viridiplantae</taxon>
        <taxon>Streptophyta</taxon>
        <taxon>Embryophyta</taxon>
        <taxon>Tracheophyta</taxon>
        <taxon>Spermatophyta</taxon>
        <taxon>Magnoliopsida</taxon>
        <taxon>eudicotyledons</taxon>
        <taxon>Gunneridae</taxon>
        <taxon>Pentapetalae</taxon>
        <taxon>rosids</taxon>
        <taxon>fabids</taxon>
        <taxon>Fabales</taxon>
        <taxon>Fabaceae</taxon>
        <taxon>Papilionoideae</taxon>
        <taxon>50 kb inversion clade</taxon>
        <taxon>dalbergioids sensu lato</taxon>
        <taxon>Dalbergieae</taxon>
        <taxon>Pterocarpus clade</taxon>
        <taxon>Stylosanthes</taxon>
    </lineage>
</organism>
<comment type="subcellular location">
    <subcellularLocation>
        <location evidence="1">Cell membrane</location>
        <topology evidence="1">Single-pass membrane protein</topology>
    </subcellularLocation>
</comment>
<keyword evidence="3" id="KW-1003">Cell membrane</keyword>
<feature type="region of interest" description="Disordered" evidence="8">
    <location>
        <begin position="33"/>
        <end position="52"/>
    </location>
</feature>
<sequence>MASSESSGAPQAPAFYMDEHSVDKWTKFSKKEGSTSFSRRSLLNKTKSKSSKTSWCGKCAKLVKQQRARFYIFRRCVVMLICWSHYSD</sequence>
<accession>A0ABU6YI76</accession>
<comment type="similarity">
    <text evidence="7">Belongs to the DVL/RTFL small polypeptides family.</text>
</comment>
<dbReference type="InterPro" id="IPR051525">
    <property type="entry name" value="DVL_RTFL_regulatory"/>
</dbReference>
<comment type="caution">
    <text evidence="9">The sequence shown here is derived from an EMBL/GenBank/DDBJ whole genome shotgun (WGS) entry which is preliminary data.</text>
</comment>